<evidence type="ECO:0000256" key="1">
    <source>
        <dbReference type="ARBA" id="ARBA00004123"/>
    </source>
</evidence>
<dbReference type="EMBL" id="VSRR010035650">
    <property type="protein sequence ID" value="MPC72903.1"/>
    <property type="molecule type" value="Genomic_DNA"/>
</dbReference>
<dbReference type="InterPro" id="IPR007889">
    <property type="entry name" value="HTH_Psq"/>
</dbReference>
<protein>
    <submittedName>
        <fullName evidence="4">Tigger transposable element-derived protein 1</fullName>
    </submittedName>
</protein>
<name>A0A5B7HS20_PORTR</name>
<dbReference type="SUPFAM" id="SSF46689">
    <property type="entry name" value="Homeodomain-like"/>
    <property type="match status" value="2"/>
</dbReference>
<evidence type="ECO:0000256" key="2">
    <source>
        <dbReference type="SAM" id="MobiDB-lite"/>
    </source>
</evidence>
<sequence>MPHAATSSPSLKKHNFLPLKDKLELIRKCEAGILHSIIAGQMVVPRSTISTIWKNQDKYRETAASTISTTSLILRGSRDSRLNTMEDMLIRWIEDRTQRKMPISSLVQERALSQWHDLQSTTSTTSRTEDTFTSSRGWFH</sequence>
<evidence type="ECO:0000313" key="5">
    <source>
        <dbReference type="Proteomes" id="UP000324222"/>
    </source>
</evidence>
<dbReference type="GO" id="GO:0005634">
    <property type="term" value="C:nucleus"/>
    <property type="evidence" value="ECO:0007669"/>
    <property type="project" value="UniProtKB-SubCell"/>
</dbReference>
<dbReference type="GO" id="GO:0003677">
    <property type="term" value="F:DNA binding"/>
    <property type="evidence" value="ECO:0007669"/>
    <property type="project" value="InterPro"/>
</dbReference>
<feature type="region of interest" description="Disordered" evidence="2">
    <location>
        <begin position="118"/>
        <end position="140"/>
    </location>
</feature>
<feature type="domain" description="HTH psq-type" evidence="3">
    <location>
        <begin position="12"/>
        <end position="60"/>
    </location>
</feature>
<dbReference type="AlphaFoldDB" id="A0A5B7HS20"/>
<organism evidence="4 5">
    <name type="scientific">Portunus trituberculatus</name>
    <name type="common">Swimming crab</name>
    <name type="synonym">Neptunus trituberculatus</name>
    <dbReference type="NCBI Taxonomy" id="210409"/>
    <lineage>
        <taxon>Eukaryota</taxon>
        <taxon>Metazoa</taxon>
        <taxon>Ecdysozoa</taxon>
        <taxon>Arthropoda</taxon>
        <taxon>Crustacea</taxon>
        <taxon>Multicrustacea</taxon>
        <taxon>Malacostraca</taxon>
        <taxon>Eumalacostraca</taxon>
        <taxon>Eucarida</taxon>
        <taxon>Decapoda</taxon>
        <taxon>Pleocyemata</taxon>
        <taxon>Brachyura</taxon>
        <taxon>Eubrachyura</taxon>
        <taxon>Portunoidea</taxon>
        <taxon>Portunidae</taxon>
        <taxon>Portuninae</taxon>
        <taxon>Portunus</taxon>
    </lineage>
</organism>
<proteinExistence type="predicted"/>
<evidence type="ECO:0000259" key="3">
    <source>
        <dbReference type="Pfam" id="PF04218"/>
    </source>
</evidence>
<evidence type="ECO:0000313" key="4">
    <source>
        <dbReference type="EMBL" id="MPC72903.1"/>
    </source>
</evidence>
<reference evidence="4 5" key="1">
    <citation type="submission" date="2019-05" db="EMBL/GenBank/DDBJ databases">
        <title>Another draft genome of Portunus trituberculatus and its Hox gene families provides insights of decapod evolution.</title>
        <authorList>
            <person name="Jeong J.-H."/>
            <person name="Song I."/>
            <person name="Kim S."/>
            <person name="Choi T."/>
            <person name="Kim D."/>
            <person name="Ryu S."/>
            <person name="Kim W."/>
        </authorList>
    </citation>
    <scope>NUCLEOTIDE SEQUENCE [LARGE SCALE GENOMIC DNA]</scope>
    <source>
        <tissue evidence="4">Muscle</tissue>
    </source>
</reference>
<keyword evidence="5" id="KW-1185">Reference proteome</keyword>
<dbReference type="Gene3D" id="1.10.10.60">
    <property type="entry name" value="Homeodomain-like"/>
    <property type="match status" value="2"/>
</dbReference>
<dbReference type="InterPro" id="IPR009057">
    <property type="entry name" value="Homeodomain-like_sf"/>
</dbReference>
<accession>A0A5B7HS20</accession>
<comment type="subcellular location">
    <subcellularLocation>
        <location evidence="1">Nucleus</location>
    </subcellularLocation>
</comment>
<comment type="caution">
    <text evidence="4">The sequence shown here is derived from an EMBL/GenBank/DDBJ whole genome shotgun (WGS) entry which is preliminary data.</text>
</comment>
<feature type="compositionally biased region" description="Low complexity" evidence="2">
    <location>
        <begin position="120"/>
        <end position="140"/>
    </location>
</feature>
<gene>
    <name evidence="4" type="primary">TIGD1_6</name>
    <name evidence="4" type="ORF">E2C01_067217</name>
</gene>
<dbReference type="Proteomes" id="UP000324222">
    <property type="component" value="Unassembled WGS sequence"/>
</dbReference>
<dbReference type="Pfam" id="PF04218">
    <property type="entry name" value="CENP-B_N"/>
    <property type="match status" value="1"/>
</dbReference>